<dbReference type="InterPro" id="IPR013087">
    <property type="entry name" value="Znf_C2H2_type"/>
</dbReference>
<keyword evidence="5" id="KW-0862">Zinc</keyword>
<dbReference type="PROSITE" id="PS50157">
    <property type="entry name" value="ZINC_FINGER_C2H2_2"/>
    <property type="match status" value="4"/>
</dbReference>
<dbReference type="GO" id="GO:0005634">
    <property type="term" value="C:nucleus"/>
    <property type="evidence" value="ECO:0007669"/>
    <property type="project" value="UniProtKB-SubCell"/>
</dbReference>
<dbReference type="OrthoDB" id="434647at2759"/>
<dbReference type="PROSITE" id="PS00028">
    <property type="entry name" value="ZINC_FINGER_C2H2_1"/>
    <property type="match status" value="3"/>
</dbReference>
<evidence type="ECO:0000256" key="6">
    <source>
        <dbReference type="ARBA" id="ARBA00023242"/>
    </source>
</evidence>
<evidence type="ECO:0000256" key="8">
    <source>
        <dbReference type="SAM" id="MobiDB-lite"/>
    </source>
</evidence>
<dbReference type="GO" id="GO:0003676">
    <property type="term" value="F:nucleic acid binding"/>
    <property type="evidence" value="ECO:0007669"/>
    <property type="project" value="InterPro"/>
</dbReference>
<proteinExistence type="predicted"/>
<evidence type="ECO:0000256" key="3">
    <source>
        <dbReference type="ARBA" id="ARBA00022737"/>
    </source>
</evidence>
<protein>
    <recommendedName>
        <fullName evidence="9">C2H2-type domain-containing protein</fullName>
    </recommendedName>
</protein>
<comment type="subcellular location">
    <subcellularLocation>
        <location evidence="1">Nucleus</location>
    </subcellularLocation>
</comment>
<dbReference type="SMART" id="SM00451">
    <property type="entry name" value="ZnF_U1"/>
    <property type="match status" value="4"/>
</dbReference>
<evidence type="ECO:0000256" key="4">
    <source>
        <dbReference type="ARBA" id="ARBA00022771"/>
    </source>
</evidence>
<dbReference type="PANTHER" id="PTHR23067">
    <property type="entry name" value="DOUBLE-STRANDED RNA-BINDING ZINC FINGER PROTEIN"/>
    <property type="match status" value="1"/>
</dbReference>
<feature type="compositionally biased region" description="Polar residues" evidence="8">
    <location>
        <begin position="546"/>
        <end position="599"/>
    </location>
</feature>
<dbReference type="Pfam" id="PF12874">
    <property type="entry name" value="zf-met"/>
    <property type="match status" value="4"/>
</dbReference>
<feature type="region of interest" description="Disordered" evidence="8">
    <location>
        <begin position="491"/>
        <end position="619"/>
    </location>
</feature>
<feature type="domain" description="C2H2-type" evidence="9">
    <location>
        <begin position="420"/>
        <end position="448"/>
    </location>
</feature>
<keyword evidence="2" id="KW-0479">Metal-binding</keyword>
<dbReference type="Proteomes" id="UP000466442">
    <property type="component" value="Linkage Group LG16"/>
</dbReference>
<evidence type="ECO:0000256" key="1">
    <source>
        <dbReference type="ARBA" id="ARBA00004123"/>
    </source>
</evidence>
<evidence type="ECO:0000313" key="10">
    <source>
        <dbReference type="EMBL" id="KAF6198108.1"/>
    </source>
</evidence>
<accession>A0A8S9WPQ3</accession>
<comment type="caution">
    <text evidence="10">The sequence shown here is derived from an EMBL/GenBank/DDBJ whole genome shotgun (WGS) entry which is preliminary data.</text>
</comment>
<keyword evidence="11" id="KW-1185">Reference proteome</keyword>
<dbReference type="GO" id="GO:0008270">
    <property type="term" value="F:zinc ion binding"/>
    <property type="evidence" value="ECO:0007669"/>
    <property type="project" value="UniProtKB-KW"/>
</dbReference>
<evidence type="ECO:0000256" key="2">
    <source>
        <dbReference type="ARBA" id="ARBA00022723"/>
    </source>
</evidence>
<feature type="domain" description="C2H2-type" evidence="9">
    <location>
        <begin position="376"/>
        <end position="407"/>
    </location>
</feature>
<keyword evidence="6" id="KW-0539">Nucleus</keyword>
<evidence type="ECO:0000256" key="7">
    <source>
        <dbReference type="PROSITE-ProRule" id="PRU00042"/>
    </source>
</evidence>
<feature type="region of interest" description="Disordered" evidence="8">
    <location>
        <begin position="159"/>
        <end position="197"/>
    </location>
</feature>
<feature type="compositionally biased region" description="Polar residues" evidence="8">
    <location>
        <begin position="526"/>
        <end position="539"/>
    </location>
</feature>
<dbReference type="SMART" id="SM00355">
    <property type="entry name" value="ZnF_C2H2"/>
    <property type="match status" value="6"/>
</dbReference>
<reference evidence="10" key="1">
    <citation type="journal article" date="2021" name="Mol. Ecol. Resour.">
        <title>Apolygus lucorum genome provides insights into omnivorousness and mesophyll feeding.</title>
        <authorList>
            <person name="Liu Y."/>
            <person name="Liu H."/>
            <person name="Wang H."/>
            <person name="Huang T."/>
            <person name="Liu B."/>
            <person name="Yang B."/>
            <person name="Yin L."/>
            <person name="Li B."/>
            <person name="Zhang Y."/>
            <person name="Zhang S."/>
            <person name="Jiang F."/>
            <person name="Zhang X."/>
            <person name="Ren Y."/>
            <person name="Wang B."/>
            <person name="Wang S."/>
            <person name="Lu Y."/>
            <person name="Wu K."/>
            <person name="Fan W."/>
            <person name="Wang G."/>
        </authorList>
    </citation>
    <scope>NUCLEOTIDE SEQUENCE</scope>
    <source>
        <strain evidence="10">12Hb</strain>
    </source>
</reference>
<evidence type="ECO:0000256" key="5">
    <source>
        <dbReference type="ARBA" id="ARBA00022833"/>
    </source>
</evidence>
<dbReference type="AlphaFoldDB" id="A0A8S9WPQ3"/>
<feature type="domain" description="C2H2-type" evidence="9">
    <location>
        <begin position="469"/>
        <end position="497"/>
    </location>
</feature>
<feature type="compositionally biased region" description="Polar residues" evidence="8">
    <location>
        <begin position="269"/>
        <end position="282"/>
    </location>
</feature>
<dbReference type="InterPro" id="IPR051845">
    <property type="entry name" value="Znf385"/>
</dbReference>
<dbReference type="Pfam" id="PF00096">
    <property type="entry name" value="zf-C2H2"/>
    <property type="match status" value="1"/>
</dbReference>
<organism evidence="10 11">
    <name type="scientific">Apolygus lucorum</name>
    <name type="common">Small green plant bug</name>
    <name type="synonym">Lygocoris lucorum</name>
    <dbReference type="NCBI Taxonomy" id="248454"/>
    <lineage>
        <taxon>Eukaryota</taxon>
        <taxon>Metazoa</taxon>
        <taxon>Ecdysozoa</taxon>
        <taxon>Arthropoda</taxon>
        <taxon>Hexapoda</taxon>
        <taxon>Insecta</taxon>
        <taxon>Pterygota</taxon>
        <taxon>Neoptera</taxon>
        <taxon>Paraneoptera</taxon>
        <taxon>Hemiptera</taxon>
        <taxon>Heteroptera</taxon>
        <taxon>Panheteroptera</taxon>
        <taxon>Cimicomorpha</taxon>
        <taxon>Miridae</taxon>
        <taxon>Mirini</taxon>
        <taxon>Apolygus</taxon>
    </lineage>
</organism>
<feature type="region of interest" description="Disordered" evidence="8">
    <location>
        <begin position="235"/>
        <end position="286"/>
    </location>
</feature>
<keyword evidence="3" id="KW-0677">Repeat</keyword>
<evidence type="ECO:0000313" key="11">
    <source>
        <dbReference type="Proteomes" id="UP000466442"/>
    </source>
</evidence>
<dbReference type="InterPro" id="IPR003604">
    <property type="entry name" value="Matrin/U1-like-C_Znf_C2H2"/>
</dbReference>
<feature type="domain" description="C2H2-type" evidence="9">
    <location>
        <begin position="219"/>
        <end position="248"/>
    </location>
</feature>
<dbReference type="PANTHER" id="PTHR23067:SF14">
    <property type="entry name" value="C2H2-TYPE DOMAIN-CONTAINING PROTEIN"/>
    <property type="match status" value="1"/>
</dbReference>
<keyword evidence="4 7" id="KW-0863">Zinc-finger</keyword>
<dbReference type="Gene3D" id="3.30.160.60">
    <property type="entry name" value="Classic Zinc Finger"/>
    <property type="match status" value="4"/>
</dbReference>
<dbReference type="InterPro" id="IPR036236">
    <property type="entry name" value="Znf_C2H2_sf"/>
</dbReference>
<dbReference type="SUPFAM" id="SSF57667">
    <property type="entry name" value="beta-beta-alpha zinc fingers"/>
    <property type="match status" value="5"/>
</dbReference>
<name>A0A8S9WPQ3_APOLU</name>
<feature type="compositionally biased region" description="Low complexity" evidence="8">
    <location>
        <begin position="166"/>
        <end position="177"/>
    </location>
</feature>
<gene>
    <name evidence="10" type="ORF">GE061_007855</name>
</gene>
<evidence type="ECO:0000259" key="9">
    <source>
        <dbReference type="PROSITE" id="PS50157"/>
    </source>
</evidence>
<sequence length="619" mass="67044">MKRKPAESVLWQSGGGFLHWKVGFLGSRLDGLNMYSSGYSVQTPQRGRNPRAKKRKHMDNFAEEILCSVCDIWVVGVPQYQAHLLGSKHQRKEKERSADKVINRMPFMKPDQGAGFYTCELCDTTLNSALVAMVHVGGVLHKSKVEAYEAERGEVITYGEKKEDSTTSSAGNISSSGYYFNPSKSINNGPDEDREREALEEVAKKLMPINLGAANSHVFECKLCGIETNSEVQLEQHMKSSKHKNKLDGGASGNKKQCLGSNEVRNDQTRPWSSSTGSTASWVPQAPPLPKVSATSWVLPSRFNQLQPMPYSQTSAIKAPWQTPASANKLRPILKNNATSSPAYRNQFPTTFNKTPFKKKHVPVSSNNGVASSVIYECKVCDIQVNSEAQLEEHKNSMKHKHREANPGEKVPFKKGLRVFQCTNCDKKLNSPVQLEQHMTLKHKIKPPRGGSNAAIAKTKEASQGKKMFQCTYCDKQLNSQVQMVQHMEFKHNTKPPGGDSMVPQGKPGLGGLKVPQAKPNPGASPASQAKLNGASEASQAKPDTGASNASQAKPDTGASNASQAKPDTGASNASQANPDTGAQKSQAKPDSGAQTSQDKPAAPASQASQDKPAAPASQ</sequence>
<dbReference type="EMBL" id="WIXP02000016">
    <property type="protein sequence ID" value="KAF6198108.1"/>
    <property type="molecule type" value="Genomic_DNA"/>
</dbReference>